<gene>
    <name evidence="1" type="ORF">ATORI0001_0291</name>
</gene>
<name>B9CP87_LANR4</name>
<dbReference type="EMBL" id="ACFE01000005">
    <property type="protein sequence ID" value="EEE16679.1"/>
    <property type="molecule type" value="Genomic_DNA"/>
</dbReference>
<dbReference type="Proteomes" id="UP000004070">
    <property type="component" value="Unassembled WGS sequence"/>
</dbReference>
<reference evidence="1 2" key="1">
    <citation type="submission" date="2009-01" db="EMBL/GenBank/DDBJ databases">
        <authorList>
            <person name="Madupu R."/>
            <person name="Sebastian Y."/>
            <person name="Durkin A.S."/>
            <person name="Torralba M."/>
            <person name="Methe B."/>
            <person name="Sutton G.G."/>
            <person name="Strausberg R.L."/>
            <person name="Nelson K.E."/>
        </authorList>
    </citation>
    <scope>NUCLEOTIDE SEQUENCE [LARGE SCALE GENOMIC DNA]</scope>
    <source>
        <strain evidence="1 2">ATCC 49626</strain>
    </source>
</reference>
<organism evidence="1 2">
    <name type="scientific">Lancefieldella rimae (strain ATCC 49626 / DSM 7090 / CCUG 31168 / NBRC 15546 / VPI D140H-11A)</name>
    <name type="common">Atopobium rimae</name>
    <dbReference type="NCBI Taxonomy" id="553184"/>
    <lineage>
        <taxon>Bacteria</taxon>
        <taxon>Bacillati</taxon>
        <taxon>Actinomycetota</taxon>
        <taxon>Coriobacteriia</taxon>
        <taxon>Coriobacteriales</taxon>
        <taxon>Atopobiaceae</taxon>
        <taxon>Lancefieldella</taxon>
    </lineage>
</organism>
<protein>
    <submittedName>
        <fullName evidence="1">Uncharacterized protein</fullName>
    </submittedName>
</protein>
<dbReference type="AlphaFoldDB" id="B9CP87"/>
<accession>B9CP87</accession>
<sequence>MVFVITVVAAISKLNSHLSLYSCLMVTRIILWSFQDK</sequence>
<comment type="caution">
    <text evidence="1">The sequence shown here is derived from an EMBL/GenBank/DDBJ whole genome shotgun (WGS) entry which is preliminary data.</text>
</comment>
<evidence type="ECO:0000313" key="1">
    <source>
        <dbReference type="EMBL" id="EEE16679.1"/>
    </source>
</evidence>
<evidence type="ECO:0000313" key="2">
    <source>
        <dbReference type="Proteomes" id="UP000004070"/>
    </source>
</evidence>
<proteinExistence type="predicted"/>